<feature type="transmembrane region" description="Helical" evidence="1">
    <location>
        <begin position="33"/>
        <end position="51"/>
    </location>
</feature>
<reference evidence="2" key="1">
    <citation type="journal article" date="2020" name="Nature">
        <title>Giant virus diversity and host interactions through global metagenomics.</title>
        <authorList>
            <person name="Schulz F."/>
            <person name="Roux S."/>
            <person name="Paez-Espino D."/>
            <person name="Jungbluth S."/>
            <person name="Walsh D.A."/>
            <person name="Denef V.J."/>
            <person name="McMahon K.D."/>
            <person name="Konstantinidis K.T."/>
            <person name="Eloe-Fadrosh E.A."/>
            <person name="Kyrpides N.C."/>
            <person name="Woyke T."/>
        </authorList>
    </citation>
    <scope>NUCLEOTIDE SEQUENCE</scope>
    <source>
        <strain evidence="2">GVMAG-M-3300023184-178</strain>
    </source>
</reference>
<name>A0A6C0HXS4_9ZZZZ</name>
<protein>
    <submittedName>
        <fullName evidence="2">Uncharacterized protein</fullName>
    </submittedName>
</protein>
<keyword evidence="1" id="KW-0472">Membrane</keyword>
<dbReference type="EMBL" id="MN740028">
    <property type="protein sequence ID" value="QHT84925.1"/>
    <property type="molecule type" value="Genomic_DNA"/>
</dbReference>
<dbReference type="AlphaFoldDB" id="A0A6C0HXS4"/>
<proteinExistence type="predicted"/>
<sequence length="120" mass="13941">MALPYAWVDWIFMTFAIDIGHTQKLVTPTQDTFLLIVVQFTLLLLINKFYLKQEIYRSDIIAFFIIIFGYICSFFHVVSKIFNIPIPEQPTQQKSEEKIEQTDSGVVVEESFTAAVKNKK</sequence>
<keyword evidence="1" id="KW-1133">Transmembrane helix</keyword>
<feature type="transmembrane region" description="Helical" evidence="1">
    <location>
        <begin position="60"/>
        <end position="78"/>
    </location>
</feature>
<evidence type="ECO:0000313" key="2">
    <source>
        <dbReference type="EMBL" id="QHT84925.1"/>
    </source>
</evidence>
<evidence type="ECO:0000256" key="1">
    <source>
        <dbReference type="SAM" id="Phobius"/>
    </source>
</evidence>
<organism evidence="2">
    <name type="scientific">viral metagenome</name>
    <dbReference type="NCBI Taxonomy" id="1070528"/>
    <lineage>
        <taxon>unclassified sequences</taxon>
        <taxon>metagenomes</taxon>
        <taxon>organismal metagenomes</taxon>
    </lineage>
</organism>
<keyword evidence="1" id="KW-0812">Transmembrane</keyword>
<accession>A0A6C0HXS4</accession>